<accession>A0AAE3MIW6</accession>
<dbReference type="GO" id="GO:0008168">
    <property type="term" value="F:methyltransferase activity"/>
    <property type="evidence" value="ECO:0007669"/>
    <property type="project" value="UniProtKB-KW"/>
</dbReference>
<dbReference type="Gene3D" id="3.40.50.150">
    <property type="entry name" value="Vaccinia Virus protein VP39"/>
    <property type="match status" value="1"/>
</dbReference>
<dbReference type="Pfam" id="PF13489">
    <property type="entry name" value="Methyltransf_23"/>
    <property type="match status" value="1"/>
</dbReference>
<dbReference type="RefSeq" id="WP_266010642.1">
    <property type="nucleotide sequence ID" value="NZ_JAPFQP010000001.1"/>
</dbReference>
<dbReference type="EMBL" id="JAPFQP010000001">
    <property type="protein sequence ID" value="MCX2718520.1"/>
    <property type="molecule type" value="Genomic_DNA"/>
</dbReference>
<organism evidence="1 2">
    <name type="scientific">Lentiprolixibacter aurantiacus</name>
    <dbReference type="NCBI Taxonomy" id="2993939"/>
    <lineage>
        <taxon>Bacteria</taxon>
        <taxon>Pseudomonadati</taxon>
        <taxon>Bacteroidota</taxon>
        <taxon>Flavobacteriia</taxon>
        <taxon>Flavobacteriales</taxon>
        <taxon>Flavobacteriaceae</taxon>
        <taxon>Lentiprolixibacter</taxon>
    </lineage>
</organism>
<gene>
    <name evidence="1" type="ORF">OO016_02800</name>
</gene>
<keyword evidence="1" id="KW-0808">Transferase</keyword>
<dbReference type="GO" id="GO:0032259">
    <property type="term" value="P:methylation"/>
    <property type="evidence" value="ECO:0007669"/>
    <property type="project" value="UniProtKB-KW"/>
</dbReference>
<evidence type="ECO:0000313" key="2">
    <source>
        <dbReference type="Proteomes" id="UP001207116"/>
    </source>
</evidence>
<keyword evidence="1" id="KW-0489">Methyltransferase</keyword>
<proteinExistence type="predicted"/>
<evidence type="ECO:0000313" key="1">
    <source>
        <dbReference type="EMBL" id="MCX2718520.1"/>
    </source>
</evidence>
<dbReference type="CDD" id="cd02440">
    <property type="entry name" value="AdoMet_MTases"/>
    <property type="match status" value="1"/>
</dbReference>
<reference evidence="1" key="1">
    <citation type="submission" date="2022-11" db="EMBL/GenBank/DDBJ databases">
        <title>The characterization of three novel Bacteroidetes species and genomic analysis of their roles in tidal elemental geochemical cycles.</title>
        <authorList>
            <person name="Ma K.-J."/>
        </authorList>
    </citation>
    <scope>NUCLEOTIDE SEQUENCE</scope>
    <source>
        <strain evidence="1">M415</strain>
    </source>
</reference>
<protein>
    <submittedName>
        <fullName evidence="1">Class I SAM-dependent methyltransferase</fullName>
    </submittedName>
</protein>
<dbReference type="SUPFAM" id="SSF53335">
    <property type="entry name" value="S-adenosyl-L-methionine-dependent methyltransferases"/>
    <property type="match status" value="1"/>
</dbReference>
<comment type="caution">
    <text evidence="1">The sequence shown here is derived from an EMBL/GenBank/DDBJ whole genome shotgun (WGS) entry which is preliminary data.</text>
</comment>
<sequence>MQTKNAFTVNDHSVTGETFSIKKHPRLKVLATEPVPENLGIYYKSEDYISHSDASKSLFEKLYQWVKKYSLNKKLRLLERYTSGKGKLLDYGAGTGAFVQQAIGLGWEATGVEPSEAARKRAAEKGISLMQSWDDFVWEDFEVITLWHVLEHLPDLEGSIAQIKQLLKPNGMLVLALPNFKSWDAVHYGSYWAGYDVPRHLWHFSREAVEELFIPFGFELLKTHPLYFDAFYVSLLSEKYRSGKMRWAPAIYNGLRSNLSAMTSGEYSSLIYVLKKN</sequence>
<dbReference type="InterPro" id="IPR029063">
    <property type="entry name" value="SAM-dependent_MTases_sf"/>
</dbReference>
<dbReference type="Proteomes" id="UP001207116">
    <property type="component" value="Unassembled WGS sequence"/>
</dbReference>
<dbReference type="PANTHER" id="PTHR43861">
    <property type="entry name" value="TRANS-ACONITATE 2-METHYLTRANSFERASE-RELATED"/>
    <property type="match status" value="1"/>
</dbReference>
<name>A0AAE3MIW6_9FLAO</name>
<dbReference type="AlphaFoldDB" id="A0AAE3MIW6"/>
<keyword evidence="2" id="KW-1185">Reference proteome</keyword>